<dbReference type="PANTHER" id="PTHR43214:SF24">
    <property type="entry name" value="TRANSCRIPTIONAL REGULATORY PROTEIN NARL-RELATED"/>
    <property type="match status" value="1"/>
</dbReference>
<feature type="domain" description="HTH luxR-type" evidence="7">
    <location>
        <begin position="143"/>
        <end position="208"/>
    </location>
</feature>
<dbReference type="SMART" id="SM00448">
    <property type="entry name" value="REC"/>
    <property type="match status" value="1"/>
</dbReference>
<proteinExistence type="predicted"/>
<evidence type="ECO:0000313" key="10">
    <source>
        <dbReference type="Proteomes" id="UP000185596"/>
    </source>
</evidence>
<evidence type="ECO:0008006" key="11">
    <source>
        <dbReference type="Google" id="ProtNLM"/>
    </source>
</evidence>
<evidence type="ECO:0000256" key="4">
    <source>
        <dbReference type="ARBA" id="ARBA00023163"/>
    </source>
</evidence>
<feature type="region of interest" description="Disordered" evidence="6">
    <location>
        <begin position="209"/>
        <end position="254"/>
    </location>
</feature>
<keyword evidence="2" id="KW-0805">Transcription regulation</keyword>
<evidence type="ECO:0000256" key="5">
    <source>
        <dbReference type="PROSITE-ProRule" id="PRU00169"/>
    </source>
</evidence>
<dbReference type="GO" id="GO:0003677">
    <property type="term" value="F:DNA binding"/>
    <property type="evidence" value="ECO:0007669"/>
    <property type="project" value="UniProtKB-KW"/>
</dbReference>
<feature type="domain" description="Response regulatory" evidence="8">
    <location>
        <begin position="4"/>
        <end position="117"/>
    </location>
</feature>
<dbReference type="PANTHER" id="PTHR43214">
    <property type="entry name" value="TWO-COMPONENT RESPONSE REGULATOR"/>
    <property type="match status" value="1"/>
</dbReference>
<dbReference type="Pfam" id="PF00196">
    <property type="entry name" value="GerE"/>
    <property type="match status" value="1"/>
</dbReference>
<evidence type="ECO:0000259" key="7">
    <source>
        <dbReference type="PROSITE" id="PS50043"/>
    </source>
</evidence>
<dbReference type="GO" id="GO:0006355">
    <property type="term" value="P:regulation of DNA-templated transcription"/>
    <property type="evidence" value="ECO:0007669"/>
    <property type="project" value="InterPro"/>
</dbReference>
<dbReference type="AlphaFoldDB" id="A0A1Q8CK63"/>
<dbReference type="SUPFAM" id="SSF52172">
    <property type="entry name" value="CheY-like"/>
    <property type="match status" value="1"/>
</dbReference>
<evidence type="ECO:0000256" key="2">
    <source>
        <dbReference type="ARBA" id="ARBA00023015"/>
    </source>
</evidence>
<dbReference type="PROSITE" id="PS50043">
    <property type="entry name" value="HTH_LUXR_2"/>
    <property type="match status" value="1"/>
</dbReference>
<organism evidence="9 10">
    <name type="scientific">Actinophytocola xanthii</name>
    <dbReference type="NCBI Taxonomy" id="1912961"/>
    <lineage>
        <taxon>Bacteria</taxon>
        <taxon>Bacillati</taxon>
        <taxon>Actinomycetota</taxon>
        <taxon>Actinomycetes</taxon>
        <taxon>Pseudonocardiales</taxon>
        <taxon>Pseudonocardiaceae</taxon>
    </lineage>
</organism>
<protein>
    <recommendedName>
        <fullName evidence="11">DNA-binding response regulator</fullName>
    </recommendedName>
</protein>
<accession>A0A1Q8CK63</accession>
<keyword evidence="4" id="KW-0804">Transcription</keyword>
<sequence length="254" mass="26465">MPLSVLLCDDQPILRYGLRTVLAAEPDIEVVGEIDDGAAVVRETVARQPDVLVLDPQVAGFAGIEELREAAPGVAVLVFTGQDLDATLCAAVHAGARGYLLKNADDTEIVRAVRSVAAGSTVFGSRIHTRLGRLLTRPAGSGSATTFTHLTARERQVLDLVAAGASNSAISQQLHLAGKTISNHISTIFAKLRVSSRAEAIVLAREAGLGRDPNAPAGRAPTWTPPAPGRSPGPRAAMDGGHHRAAAAGMSMRR</sequence>
<evidence type="ECO:0000256" key="6">
    <source>
        <dbReference type="SAM" id="MobiDB-lite"/>
    </source>
</evidence>
<reference evidence="9 10" key="1">
    <citation type="submission" date="2016-12" db="EMBL/GenBank/DDBJ databases">
        <title>The draft genome sequence of Actinophytocola sp. 11-183.</title>
        <authorList>
            <person name="Wang W."/>
            <person name="Yuan L."/>
        </authorList>
    </citation>
    <scope>NUCLEOTIDE SEQUENCE [LARGE SCALE GENOMIC DNA]</scope>
    <source>
        <strain evidence="9 10">11-183</strain>
    </source>
</reference>
<dbReference type="PROSITE" id="PS50110">
    <property type="entry name" value="RESPONSE_REGULATORY"/>
    <property type="match status" value="1"/>
</dbReference>
<evidence type="ECO:0000256" key="1">
    <source>
        <dbReference type="ARBA" id="ARBA00022553"/>
    </source>
</evidence>
<dbReference type="InterPro" id="IPR039420">
    <property type="entry name" value="WalR-like"/>
</dbReference>
<dbReference type="InterPro" id="IPR058245">
    <property type="entry name" value="NreC/VraR/RcsB-like_REC"/>
</dbReference>
<dbReference type="InterPro" id="IPR001789">
    <property type="entry name" value="Sig_transdc_resp-reg_receiver"/>
</dbReference>
<dbReference type="SUPFAM" id="SSF46894">
    <property type="entry name" value="C-terminal effector domain of the bipartite response regulators"/>
    <property type="match status" value="1"/>
</dbReference>
<dbReference type="InterPro" id="IPR000792">
    <property type="entry name" value="Tscrpt_reg_LuxR_C"/>
</dbReference>
<keyword evidence="3" id="KW-0238">DNA-binding</keyword>
<evidence type="ECO:0000256" key="3">
    <source>
        <dbReference type="ARBA" id="ARBA00023125"/>
    </source>
</evidence>
<dbReference type="EMBL" id="MSIE01000049">
    <property type="protein sequence ID" value="OLF14750.1"/>
    <property type="molecule type" value="Genomic_DNA"/>
</dbReference>
<dbReference type="InterPro" id="IPR016032">
    <property type="entry name" value="Sig_transdc_resp-reg_C-effctor"/>
</dbReference>
<dbReference type="CDD" id="cd17535">
    <property type="entry name" value="REC_NarL-like"/>
    <property type="match status" value="1"/>
</dbReference>
<feature type="modified residue" description="4-aspartylphosphate" evidence="5">
    <location>
        <position position="55"/>
    </location>
</feature>
<dbReference type="SMART" id="SM00421">
    <property type="entry name" value="HTH_LUXR"/>
    <property type="match status" value="1"/>
</dbReference>
<dbReference type="RefSeq" id="WP_075128267.1">
    <property type="nucleotide sequence ID" value="NZ_MSIE01000049.1"/>
</dbReference>
<keyword evidence="10" id="KW-1185">Reference proteome</keyword>
<dbReference type="CDD" id="cd06170">
    <property type="entry name" value="LuxR_C_like"/>
    <property type="match status" value="1"/>
</dbReference>
<comment type="caution">
    <text evidence="9">The sequence shown here is derived from an EMBL/GenBank/DDBJ whole genome shotgun (WGS) entry which is preliminary data.</text>
</comment>
<name>A0A1Q8CK63_9PSEU</name>
<dbReference type="Proteomes" id="UP000185596">
    <property type="component" value="Unassembled WGS sequence"/>
</dbReference>
<dbReference type="GO" id="GO:0000160">
    <property type="term" value="P:phosphorelay signal transduction system"/>
    <property type="evidence" value="ECO:0007669"/>
    <property type="project" value="InterPro"/>
</dbReference>
<dbReference type="STRING" id="1912961.BU204_25410"/>
<evidence type="ECO:0000259" key="8">
    <source>
        <dbReference type="PROSITE" id="PS50110"/>
    </source>
</evidence>
<keyword evidence="1 5" id="KW-0597">Phosphoprotein</keyword>
<dbReference type="OrthoDB" id="9808843at2"/>
<gene>
    <name evidence="9" type="ORF">BU204_25410</name>
</gene>
<dbReference type="InterPro" id="IPR011006">
    <property type="entry name" value="CheY-like_superfamily"/>
</dbReference>
<dbReference type="Gene3D" id="3.40.50.2300">
    <property type="match status" value="1"/>
</dbReference>
<dbReference type="PRINTS" id="PR00038">
    <property type="entry name" value="HTHLUXR"/>
</dbReference>
<evidence type="ECO:0000313" key="9">
    <source>
        <dbReference type="EMBL" id="OLF14750.1"/>
    </source>
</evidence>
<dbReference type="Pfam" id="PF00072">
    <property type="entry name" value="Response_reg"/>
    <property type="match status" value="1"/>
</dbReference>